<evidence type="ECO:0000259" key="1">
    <source>
        <dbReference type="Pfam" id="PF07238"/>
    </source>
</evidence>
<dbReference type="SUPFAM" id="SSF141371">
    <property type="entry name" value="PilZ domain-like"/>
    <property type="match status" value="1"/>
</dbReference>
<protein>
    <submittedName>
        <fullName evidence="2">PilZ domain-containing protein</fullName>
    </submittedName>
</protein>
<name>A0ABS5UC80_9BACT</name>
<feature type="domain" description="PilZ" evidence="1">
    <location>
        <begin position="38"/>
        <end position="121"/>
    </location>
</feature>
<keyword evidence="3" id="KW-1185">Reference proteome</keyword>
<sequence>MAQSVLLVMGDWLKVNRSWLVLVCMRKLMGIFVTNGLLQQKNIQYPVQLEIISRTGAVVRLQGETSEPLRPGDNCILLLDKGGEEFLTLLTKVVHYSFTLVGLQFIEIDDQSANELGEIIEKLDREKNGGSFCHSGSMGLFAITSRSYRNDS</sequence>
<accession>A0ABS5UC80</accession>
<dbReference type="Proteomes" id="UP000784128">
    <property type="component" value="Unassembled WGS sequence"/>
</dbReference>
<dbReference type="InterPro" id="IPR009875">
    <property type="entry name" value="PilZ_domain"/>
</dbReference>
<dbReference type="RefSeq" id="WP_214301217.1">
    <property type="nucleotide sequence ID" value="NZ_JAHDYS010000019.1"/>
</dbReference>
<proteinExistence type="predicted"/>
<dbReference type="Gene3D" id="2.40.10.220">
    <property type="entry name" value="predicted glycosyltransferase like domains"/>
    <property type="match status" value="1"/>
</dbReference>
<reference evidence="2 3" key="1">
    <citation type="submission" date="2021-05" db="EMBL/GenBank/DDBJ databases">
        <title>The draft genome of Geobacter chapellei DSM 13688.</title>
        <authorList>
            <person name="Xu Z."/>
            <person name="Masuda Y."/>
            <person name="Itoh H."/>
            <person name="Senoo K."/>
        </authorList>
    </citation>
    <scope>NUCLEOTIDE SEQUENCE [LARGE SCALE GENOMIC DNA]</scope>
    <source>
        <strain evidence="2 3">DSM 13688</strain>
    </source>
</reference>
<evidence type="ECO:0000313" key="2">
    <source>
        <dbReference type="EMBL" id="MBT1073309.1"/>
    </source>
</evidence>
<evidence type="ECO:0000313" key="3">
    <source>
        <dbReference type="Proteomes" id="UP000784128"/>
    </source>
</evidence>
<dbReference type="Pfam" id="PF07238">
    <property type="entry name" value="PilZ"/>
    <property type="match status" value="1"/>
</dbReference>
<gene>
    <name evidence="2" type="ORF">KJB30_16070</name>
</gene>
<organism evidence="2 3">
    <name type="scientific">Pelotalea chapellei</name>
    <dbReference type="NCBI Taxonomy" id="44671"/>
    <lineage>
        <taxon>Bacteria</taxon>
        <taxon>Pseudomonadati</taxon>
        <taxon>Thermodesulfobacteriota</taxon>
        <taxon>Desulfuromonadia</taxon>
        <taxon>Geobacterales</taxon>
        <taxon>Geobacteraceae</taxon>
        <taxon>Pelotalea</taxon>
    </lineage>
</organism>
<dbReference type="EMBL" id="JAHDYS010000019">
    <property type="protein sequence ID" value="MBT1073309.1"/>
    <property type="molecule type" value="Genomic_DNA"/>
</dbReference>
<comment type="caution">
    <text evidence="2">The sequence shown here is derived from an EMBL/GenBank/DDBJ whole genome shotgun (WGS) entry which is preliminary data.</text>
</comment>